<gene>
    <name evidence="7" type="ordered locus">RD1_3592</name>
</gene>
<evidence type="ECO:0000256" key="4">
    <source>
        <dbReference type="ARBA" id="ARBA00023136"/>
    </source>
</evidence>
<dbReference type="GO" id="GO:0016020">
    <property type="term" value="C:membrane"/>
    <property type="evidence" value="ECO:0007669"/>
    <property type="project" value="UniProtKB-SubCell"/>
</dbReference>
<feature type="transmembrane region" description="Helical" evidence="5">
    <location>
        <begin position="256"/>
        <end position="289"/>
    </location>
</feature>
<proteinExistence type="predicted"/>
<dbReference type="Pfam" id="PF13515">
    <property type="entry name" value="FUSC_2"/>
    <property type="match status" value="1"/>
</dbReference>
<evidence type="ECO:0000256" key="2">
    <source>
        <dbReference type="ARBA" id="ARBA00022692"/>
    </source>
</evidence>
<accession>Q162M2</accession>
<feature type="transmembrane region" description="Helical" evidence="5">
    <location>
        <begin position="301"/>
        <end position="319"/>
    </location>
</feature>
<dbReference type="Proteomes" id="UP000007029">
    <property type="component" value="Chromosome"/>
</dbReference>
<feature type="transmembrane region" description="Helical" evidence="5">
    <location>
        <begin position="331"/>
        <end position="348"/>
    </location>
</feature>
<feature type="transmembrane region" description="Helical" evidence="5">
    <location>
        <begin position="226"/>
        <end position="244"/>
    </location>
</feature>
<dbReference type="AlphaFoldDB" id="Q162M2"/>
<comment type="subcellular location">
    <subcellularLocation>
        <location evidence="1">Membrane</location>
        <topology evidence="1">Multi-pass membrane protein</topology>
    </subcellularLocation>
</comment>
<dbReference type="eggNOG" id="ENOG502ZABP">
    <property type="taxonomic scope" value="Bacteria"/>
</dbReference>
<keyword evidence="8" id="KW-1185">Reference proteome</keyword>
<feature type="transmembrane region" description="Helical" evidence="5">
    <location>
        <begin position="81"/>
        <end position="101"/>
    </location>
</feature>
<evidence type="ECO:0000256" key="5">
    <source>
        <dbReference type="SAM" id="Phobius"/>
    </source>
</evidence>
<reference evidence="7 8" key="1">
    <citation type="journal article" date="2007" name="J. Bacteriol.">
        <title>The complete genome sequence of Roseobacter denitrificans reveals a mixotrophic rather than photosynthetic metabolism.</title>
        <authorList>
            <person name="Swingley W.D."/>
            <person name="Sadekar S."/>
            <person name="Mastrian S.D."/>
            <person name="Matthies H.J."/>
            <person name="Hao J."/>
            <person name="Ramos H."/>
            <person name="Acharya C.R."/>
            <person name="Conrad A.L."/>
            <person name="Taylor H.L."/>
            <person name="Dejesa L.C."/>
            <person name="Shah M.K."/>
            <person name="O'huallachain M.E."/>
            <person name="Lince M.T."/>
            <person name="Blankenship R.E."/>
            <person name="Beatty J.T."/>
            <person name="Touchman J.W."/>
        </authorList>
    </citation>
    <scope>NUCLEOTIDE SEQUENCE [LARGE SCALE GENOMIC DNA]</scope>
    <source>
        <strain evidence="8">ATCC 33942 / OCh 114</strain>
    </source>
</reference>
<feature type="transmembrane region" description="Helical" evidence="5">
    <location>
        <begin position="107"/>
        <end position="127"/>
    </location>
</feature>
<evidence type="ECO:0000256" key="3">
    <source>
        <dbReference type="ARBA" id="ARBA00022989"/>
    </source>
</evidence>
<name>Q162M2_ROSDO</name>
<feature type="transmembrane region" description="Helical" evidence="5">
    <location>
        <begin position="47"/>
        <end position="69"/>
    </location>
</feature>
<feature type="transmembrane region" description="Helical" evidence="5">
    <location>
        <begin position="134"/>
        <end position="155"/>
    </location>
</feature>
<keyword evidence="3 5" id="KW-1133">Transmembrane helix</keyword>
<evidence type="ECO:0000313" key="8">
    <source>
        <dbReference type="Proteomes" id="UP000007029"/>
    </source>
</evidence>
<protein>
    <recommendedName>
        <fullName evidence="6">Integral membrane bound transporter domain-containing protein</fullName>
    </recommendedName>
</protein>
<sequence length="369" mass="39419">MVGRRLSAGSILSQLPALKVSLMYVTPAPDADNDPLYAVRFGLTGMLGYAAVAVFNPVLPAVMAAMPLAIIAGQRKAFNPVAAIAGPVVLIAMAFVTAWMVEQLLPMPLVLIGAMWLCFFLGFRMILKTGSPVGMIVVVLPLLMSIMGMNGTMALDAMRLALVQAALLTLVLGPVVYMLLPPRTQERHVAVPAPGVGQVEIGAAIRATVLLALSFWLYSVMQPSDLMMALIAAMVIVFPSRLRVWDEAFQRIRATLYGAAMALLLLAFFMVSARLPIILGLIFLSGLFLGTKMMQGKRPSMVYQYAFSVTLALVAGALSTQDPAYASFTRIILTLLGAFTAAFAVALLDDLTGWHGDQPENEGATQEAA</sequence>
<dbReference type="HOGENOM" id="CLU_862980_0_0_5"/>
<feature type="transmembrane region" description="Helical" evidence="5">
    <location>
        <begin position="201"/>
        <end position="220"/>
    </location>
</feature>
<organism evidence="7 8">
    <name type="scientific">Roseobacter denitrificans (strain ATCC 33942 / OCh 114)</name>
    <name type="common">Erythrobacter sp. (strain OCh 114)</name>
    <name type="synonym">Roseobacter denitrificans</name>
    <dbReference type="NCBI Taxonomy" id="375451"/>
    <lineage>
        <taxon>Bacteria</taxon>
        <taxon>Pseudomonadati</taxon>
        <taxon>Pseudomonadota</taxon>
        <taxon>Alphaproteobacteria</taxon>
        <taxon>Rhodobacterales</taxon>
        <taxon>Roseobacteraceae</taxon>
        <taxon>Roseobacter</taxon>
    </lineage>
</organism>
<feature type="domain" description="Integral membrane bound transporter" evidence="6">
    <location>
        <begin position="214"/>
        <end position="343"/>
    </location>
</feature>
<keyword evidence="4 5" id="KW-0472">Membrane</keyword>
<evidence type="ECO:0000313" key="7">
    <source>
        <dbReference type="EMBL" id="ABG33071.1"/>
    </source>
</evidence>
<dbReference type="EMBL" id="CP000362">
    <property type="protein sequence ID" value="ABG33071.1"/>
    <property type="molecule type" value="Genomic_DNA"/>
</dbReference>
<feature type="transmembrane region" description="Helical" evidence="5">
    <location>
        <begin position="161"/>
        <end position="180"/>
    </location>
</feature>
<dbReference type="KEGG" id="rde:RD1_3592"/>
<evidence type="ECO:0000259" key="6">
    <source>
        <dbReference type="Pfam" id="PF13515"/>
    </source>
</evidence>
<keyword evidence="2 5" id="KW-0812">Transmembrane</keyword>
<dbReference type="InterPro" id="IPR049453">
    <property type="entry name" value="Memb_transporter_dom"/>
</dbReference>
<evidence type="ECO:0000256" key="1">
    <source>
        <dbReference type="ARBA" id="ARBA00004141"/>
    </source>
</evidence>